<accession>A0A318H200</accession>
<protein>
    <submittedName>
        <fullName evidence="2">Sugar phosphate isomerase/epimerase</fullName>
    </submittedName>
</protein>
<comment type="caution">
    <text evidence="2">The sequence shown here is derived from an EMBL/GenBank/DDBJ whole genome shotgun (WGS) entry which is preliminary data.</text>
</comment>
<dbReference type="Gene3D" id="3.20.20.150">
    <property type="entry name" value="Divalent-metal-dependent TIM barrel enzymes"/>
    <property type="match status" value="1"/>
</dbReference>
<name>A0A318H200_9BURK</name>
<dbReference type="Pfam" id="PF01261">
    <property type="entry name" value="AP_endonuc_2"/>
    <property type="match status" value="1"/>
</dbReference>
<organism evidence="2 3">
    <name type="scientific">Sphaerotilus hippei</name>
    <dbReference type="NCBI Taxonomy" id="744406"/>
    <lineage>
        <taxon>Bacteria</taxon>
        <taxon>Pseudomonadati</taxon>
        <taxon>Pseudomonadota</taxon>
        <taxon>Betaproteobacteria</taxon>
        <taxon>Burkholderiales</taxon>
        <taxon>Sphaerotilaceae</taxon>
        <taxon>Sphaerotilus</taxon>
    </lineage>
</organism>
<keyword evidence="2" id="KW-0413">Isomerase</keyword>
<feature type="domain" description="Xylose isomerase-like TIM barrel" evidence="1">
    <location>
        <begin position="22"/>
        <end position="245"/>
    </location>
</feature>
<evidence type="ECO:0000259" key="1">
    <source>
        <dbReference type="Pfam" id="PF01261"/>
    </source>
</evidence>
<dbReference type="InterPro" id="IPR050312">
    <property type="entry name" value="IolE/XylAMocC-like"/>
</dbReference>
<proteinExistence type="predicted"/>
<evidence type="ECO:0000313" key="3">
    <source>
        <dbReference type="Proteomes" id="UP000247811"/>
    </source>
</evidence>
<dbReference type="AlphaFoldDB" id="A0A318H200"/>
<evidence type="ECO:0000313" key="2">
    <source>
        <dbReference type="EMBL" id="PXW97408.1"/>
    </source>
</evidence>
<reference evidence="2 3" key="1">
    <citation type="submission" date="2018-05" db="EMBL/GenBank/DDBJ databases">
        <title>Genomic Encyclopedia of Type Strains, Phase IV (KMG-IV): sequencing the most valuable type-strain genomes for metagenomic binning, comparative biology and taxonomic classification.</title>
        <authorList>
            <person name="Goeker M."/>
        </authorList>
    </citation>
    <scope>NUCLEOTIDE SEQUENCE [LARGE SCALE GENOMIC DNA]</scope>
    <source>
        <strain evidence="2 3">DSM 566</strain>
    </source>
</reference>
<dbReference type="SUPFAM" id="SSF51658">
    <property type="entry name" value="Xylose isomerase-like"/>
    <property type="match status" value="1"/>
</dbReference>
<keyword evidence="3" id="KW-1185">Reference proteome</keyword>
<dbReference type="InterPro" id="IPR013022">
    <property type="entry name" value="Xyl_isomerase-like_TIM-brl"/>
</dbReference>
<gene>
    <name evidence="2" type="ORF">C7444_1049</name>
</gene>
<dbReference type="RefSeq" id="WP_110399814.1">
    <property type="nucleotide sequence ID" value="NZ_QJJS01000004.1"/>
</dbReference>
<dbReference type="PANTHER" id="PTHR12110">
    <property type="entry name" value="HYDROXYPYRUVATE ISOMERASE"/>
    <property type="match status" value="1"/>
</dbReference>
<dbReference type="InterPro" id="IPR036237">
    <property type="entry name" value="Xyl_isomerase-like_sf"/>
</dbReference>
<dbReference type="OrthoDB" id="9072761at2"/>
<dbReference type="Proteomes" id="UP000247811">
    <property type="component" value="Unassembled WGS sequence"/>
</dbReference>
<dbReference type="PANTHER" id="PTHR12110:SF48">
    <property type="entry name" value="BLL3656 PROTEIN"/>
    <property type="match status" value="1"/>
</dbReference>
<dbReference type="GO" id="GO:0016853">
    <property type="term" value="F:isomerase activity"/>
    <property type="evidence" value="ECO:0007669"/>
    <property type="project" value="UniProtKB-KW"/>
</dbReference>
<sequence length="267" mass="28489">MKERLFSLAQLVALTRTPPQLLALAARTGCDGAGLRLLPSAPGGVHHPLMDDAPLLRETLAVLRDTGMRVFDLEVVRIGADFRLAHWQRFLAVGAQLQARHVLVAGDDPDEARLIEHFGALCDAARPFGLTADLEFMPWTAVSDLKTAARIVGAVGRDNAGLLIDALHFSRSSSTLDEVAALPPAWLHYVQVCDGAVPGPATVEGMIFDARCERLLPGEGAIALQALLARLPAGLPVSIEIPNEARARAMGHEAWAASCVQAARRVA</sequence>
<dbReference type="EMBL" id="QJJS01000004">
    <property type="protein sequence ID" value="PXW97408.1"/>
    <property type="molecule type" value="Genomic_DNA"/>
</dbReference>